<dbReference type="SUPFAM" id="SSF55008">
    <property type="entry name" value="HMA, heavy metal-associated domain"/>
    <property type="match status" value="1"/>
</dbReference>
<gene>
    <name evidence="9" type="ORF">CKO31_00775</name>
</gene>
<evidence type="ECO:0000256" key="3">
    <source>
        <dbReference type="ARBA" id="ARBA00022475"/>
    </source>
</evidence>
<dbReference type="PANTHER" id="PTHR34184:SF4">
    <property type="entry name" value="UPF0718 PROTEIN YCGR"/>
    <property type="match status" value="1"/>
</dbReference>
<accession>A0ABS1CBI3</accession>
<feature type="transmembrane region" description="Helical" evidence="7">
    <location>
        <begin position="99"/>
        <end position="132"/>
    </location>
</feature>
<organism evidence="9 10">
    <name type="scientific">Thiohalocapsa halophila</name>
    <dbReference type="NCBI Taxonomy" id="69359"/>
    <lineage>
        <taxon>Bacteria</taxon>
        <taxon>Pseudomonadati</taxon>
        <taxon>Pseudomonadota</taxon>
        <taxon>Gammaproteobacteria</taxon>
        <taxon>Chromatiales</taxon>
        <taxon>Chromatiaceae</taxon>
        <taxon>Thiohalocapsa</taxon>
    </lineage>
</organism>
<feature type="transmembrane region" description="Helical" evidence="7">
    <location>
        <begin position="270"/>
        <end position="289"/>
    </location>
</feature>
<evidence type="ECO:0000313" key="9">
    <source>
        <dbReference type="EMBL" id="MBK1629288.1"/>
    </source>
</evidence>
<protein>
    <recommendedName>
        <fullName evidence="8">HMA domain-containing protein</fullName>
    </recommendedName>
</protein>
<comment type="subcellular location">
    <subcellularLocation>
        <location evidence="1">Cell membrane</location>
        <topology evidence="1">Multi-pass membrane protein</topology>
    </subcellularLocation>
</comment>
<evidence type="ECO:0000259" key="8">
    <source>
        <dbReference type="PROSITE" id="PS50846"/>
    </source>
</evidence>
<keyword evidence="3" id="KW-1003">Cell membrane</keyword>
<dbReference type="RefSeq" id="WP_200233071.1">
    <property type="nucleotide sequence ID" value="NZ_NRRV01000001.1"/>
</dbReference>
<dbReference type="Pfam" id="PF00403">
    <property type="entry name" value="HMA"/>
    <property type="match status" value="1"/>
</dbReference>
<evidence type="ECO:0000313" key="10">
    <source>
        <dbReference type="Proteomes" id="UP000748752"/>
    </source>
</evidence>
<dbReference type="Pfam" id="PF03773">
    <property type="entry name" value="ArsP_1"/>
    <property type="match status" value="1"/>
</dbReference>
<dbReference type="CDD" id="cd00371">
    <property type="entry name" value="HMA"/>
    <property type="match status" value="1"/>
</dbReference>
<comment type="similarity">
    <text evidence="2">Belongs to the UPF0718 family.</text>
</comment>
<evidence type="ECO:0000256" key="6">
    <source>
        <dbReference type="ARBA" id="ARBA00023136"/>
    </source>
</evidence>
<evidence type="ECO:0000256" key="5">
    <source>
        <dbReference type="ARBA" id="ARBA00022989"/>
    </source>
</evidence>
<feature type="transmembrane region" description="Helical" evidence="7">
    <location>
        <begin position="309"/>
        <end position="327"/>
    </location>
</feature>
<feature type="transmembrane region" description="Helical" evidence="7">
    <location>
        <begin position="211"/>
        <end position="237"/>
    </location>
</feature>
<dbReference type="Proteomes" id="UP000748752">
    <property type="component" value="Unassembled WGS sequence"/>
</dbReference>
<dbReference type="Gene3D" id="3.30.70.100">
    <property type="match status" value="1"/>
</dbReference>
<name>A0ABS1CBI3_9GAMM</name>
<sequence length="428" mass="43358">MLDAVARFPAALWQILLELSPSLLLGLFIAGLVHVYVPAAAIHRRLSRPDLASTVRASLLGVPLPLCSCGVIPTALGLRKSGASPGATTSFMISTPQTGVDSILVSAAFLGWPFALFKLVAAFVTGVIGGVLVNRLTPAPAEAGADGETTLNSSGGDRGVSGAIRYAVLDLLAAIDLWLIAGVLVAALITTLVPADFFVGQTWAQGLVGMLVVLAISLPLYVCTTASVPIAASLIVAGMPAGSALVFLMAGPATNVATIGAVYRTLGASVLGLYLGTVVVMSLGFGLLFDQVLSAAPVLHAPHEHGGGLLATLSALVLLGLLGYLLWRRWQARASAGAPGGAGGAPDAGLVLHVQGMSCQHCVGSVKRSLEALERVHEAAPDLASGRVRISGGGFAVPALVQAVEDAGFTVSGVEKTPGCVDAPESLH</sequence>
<dbReference type="InterPro" id="IPR006121">
    <property type="entry name" value="HMA_dom"/>
</dbReference>
<comment type="caution">
    <text evidence="9">The sequence shown here is derived from an EMBL/GenBank/DDBJ whole genome shotgun (WGS) entry which is preliminary data.</text>
</comment>
<feature type="domain" description="HMA" evidence="8">
    <location>
        <begin position="348"/>
        <end position="412"/>
    </location>
</feature>
<dbReference type="InterPro" id="IPR005524">
    <property type="entry name" value="DUF318"/>
</dbReference>
<feature type="transmembrane region" description="Helical" evidence="7">
    <location>
        <begin position="12"/>
        <end position="37"/>
    </location>
</feature>
<feature type="transmembrane region" description="Helical" evidence="7">
    <location>
        <begin position="243"/>
        <end position="263"/>
    </location>
</feature>
<keyword evidence="5 7" id="KW-1133">Transmembrane helix</keyword>
<reference evidence="9 10" key="1">
    <citation type="journal article" date="2020" name="Microorganisms">
        <title>Osmotic Adaptation and Compatible Solute Biosynthesis of Phototrophic Bacteria as Revealed from Genome Analyses.</title>
        <authorList>
            <person name="Imhoff J.F."/>
            <person name="Rahn T."/>
            <person name="Kunzel S."/>
            <person name="Keller A."/>
            <person name="Neulinger S.C."/>
        </authorList>
    </citation>
    <scope>NUCLEOTIDE SEQUENCE [LARGE SCALE GENOMIC DNA]</scope>
    <source>
        <strain evidence="9 10">DSM 6210</strain>
    </source>
</reference>
<dbReference type="InterPro" id="IPR036163">
    <property type="entry name" value="HMA_dom_sf"/>
</dbReference>
<dbReference type="InterPro" id="IPR052923">
    <property type="entry name" value="UPF0718"/>
</dbReference>
<keyword evidence="10" id="KW-1185">Reference proteome</keyword>
<feature type="transmembrane region" description="Helical" evidence="7">
    <location>
        <begin position="177"/>
        <end position="199"/>
    </location>
</feature>
<evidence type="ECO:0000256" key="2">
    <source>
        <dbReference type="ARBA" id="ARBA00006386"/>
    </source>
</evidence>
<dbReference type="PROSITE" id="PS50846">
    <property type="entry name" value="HMA_2"/>
    <property type="match status" value="1"/>
</dbReference>
<proteinExistence type="inferred from homology"/>
<evidence type="ECO:0000256" key="4">
    <source>
        <dbReference type="ARBA" id="ARBA00022692"/>
    </source>
</evidence>
<evidence type="ECO:0000256" key="1">
    <source>
        <dbReference type="ARBA" id="ARBA00004651"/>
    </source>
</evidence>
<keyword evidence="6 7" id="KW-0472">Membrane</keyword>
<keyword evidence="4 7" id="KW-0812">Transmembrane</keyword>
<dbReference type="EMBL" id="NRRV01000001">
    <property type="protein sequence ID" value="MBK1629288.1"/>
    <property type="molecule type" value="Genomic_DNA"/>
</dbReference>
<evidence type="ECO:0000256" key="7">
    <source>
        <dbReference type="SAM" id="Phobius"/>
    </source>
</evidence>
<dbReference type="PANTHER" id="PTHR34184">
    <property type="entry name" value="UPF0718 PROTEIN YCGR"/>
    <property type="match status" value="1"/>
</dbReference>